<feature type="transmembrane region" description="Helical" evidence="1">
    <location>
        <begin position="92"/>
        <end position="115"/>
    </location>
</feature>
<keyword evidence="1" id="KW-0472">Membrane</keyword>
<evidence type="ECO:0000256" key="1">
    <source>
        <dbReference type="SAM" id="Phobius"/>
    </source>
</evidence>
<sequence>MEDDATVAGCSVATECVGRGQTVIGIDTTTSKLEQSPDRSASVFARSCVALHLAGVLLWLSAAGTGSLTLWVLQDATSSTLDGLSIHARTTWISLIMGVAVGLFFPFYGGIVNLISKTVFVGTYRPGNIEFDSRGLVQYWAAMAISMLKDDSVRVHLGGTFLENLYYAMMGARIGANVFLDSVYFFEPNLVTIGSNTSIGLSTTLAPHQVTRNAVELAQLNVGDRCTTGVNAVLHGRDLLQDDSTLSGKSMGLIGTRMKGAYSGYPARRTGVAFQPKRPSLPAWYILLTHPVSALWGSFWWIILSVRGRLCFRKLSFEKGGSNSRPDYPSHFCGQYNSCDGPPFSIRLDCGCWTSNLRLLVLKAGSYVEADESFRGHALCRFVSYSLSFSDDKLTAAEGRLSFGWWHVPESIVCLRLWREEDDWMAGHSWFMGDPHETVRFRPSRTTLSDA</sequence>
<dbReference type="EMBL" id="HBGK01010922">
    <property type="protein sequence ID" value="CAD9276772.1"/>
    <property type="molecule type" value="Transcribed_RNA"/>
</dbReference>
<keyword evidence="1" id="KW-0812">Transmembrane</keyword>
<proteinExistence type="predicted"/>
<feature type="transmembrane region" description="Helical" evidence="1">
    <location>
        <begin position="49"/>
        <end position="72"/>
    </location>
</feature>
<evidence type="ECO:0000313" key="2">
    <source>
        <dbReference type="EMBL" id="CAD9276772.1"/>
    </source>
</evidence>
<reference evidence="2" key="1">
    <citation type="submission" date="2021-01" db="EMBL/GenBank/DDBJ databases">
        <authorList>
            <person name="Corre E."/>
            <person name="Pelletier E."/>
            <person name="Niang G."/>
            <person name="Scheremetjew M."/>
            <person name="Finn R."/>
            <person name="Kale V."/>
            <person name="Holt S."/>
            <person name="Cochrane G."/>
            <person name="Meng A."/>
            <person name="Brown T."/>
            <person name="Cohen L."/>
        </authorList>
    </citation>
    <scope>NUCLEOTIDE SEQUENCE</scope>
    <source>
        <strain evidence="2">CCMP 410</strain>
    </source>
</reference>
<protein>
    <submittedName>
        <fullName evidence="2">Uncharacterized protein</fullName>
    </submittedName>
</protein>
<feature type="transmembrane region" description="Helical" evidence="1">
    <location>
        <begin position="283"/>
        <end position="303"/>
    </location>
</feature>
<keyword evidence="1" id="KW-1133">Transmembrane helix</keyword>
<dbReference type="AlphaFoldDB" id="A0A7S1Y4S9"/>
<organism evidence="2">
    <name type="scientific">Grammatophora oceanica</name>
    <dbReference type="NCBI Taxonomy" id="210454"/>
    <lineage>
        <taxon>Eukaryota</taxon>
        <taxon>Sar</taxon>
        <taxon>Stramenopiles</taxon>
        <taxon>Ochrophyta</taxon>
        <taxon>Bacillariophyta</taxon>
        <taxon>Fragilariophyceae</taxon>
        <taxon>Fragilariophycidae</taxon>
        <taxon>Rhabdonematales</taxon>
        <taxon>Grammatophoraceae</taxon>
        <taxon>Grammatophora</taxon>
    </lineage>
</organism>
<accession>A0A7S1Y4S9</accession>
<dbReference type="SUPFAM" id="SSF51161">
    <property type="entry name" value="Trimeric LpxA-like enzymes"/>
    <property type="match status" value="1"/>
</dbReference>
<dbReference type="InterPro" id="IPR011004">
    <property type="entry name" value="Trimer_LpxA-like_sf"/>
</dbReference>
<gene>
    <name evidence="2" type="ORF">GOCE00092_LOCUS5681</name>
</gene>
<name>A0A7S1Y4S9_9STRA</name>